<dbReference type="EMBL" id="OW970315">
    <property type="protein sequence ID" value="CAH6232350.1"/>
    <property type="molecule type" value="Genomic_DNA"/>
</dbReference>
<gene>
    <name evidence="2" type="ORF">DAPPPG734_06640</name>
</gene>
<name>A0AAN2FAZ1_ENTAG</name>
<reference evidence="2" key="1">
    <citation type="submission" date="2022-05" db="EMBL/GenBank/DDBJ databases">
        <authorList>
            <person name="Pothier F. J."/>
        </authorList>
    </citation>
    <scope>NUCLEOTIDE SEQUENCE</scope>
    <source>
        <strain evidence="2">DAPP-PG734</strain>
    </source>
</reference>
<evidence type="ECO:0000256" key="1">
    <source>
        <dbReference type="SAM" id="SignalP"/>
    </source>
</evidence>
<feature type="signal peptide" evidence="1">
    <location>
        <begin position="1"/>
        <end position="23"/>
    </location>
</feature>
<feature type="chain" id="PRO_5043003676" evidence="1">
    <location>
        <begin position="24"/>
        <end position="49"/>
    </location>
</feature>
<organism evidence="2 3">
    <name type="scientific">Enterobacter agglomerans</name>
    <name type="common">Erwinia herbicola</name>
    <name type="synonym">Pantoea agglomerans</name>
    <dbReference type="NCBI Taxonomy" id="549"/>
    <lineage>
        <taxon>Bacteria</taxon>
        <taxon>Pseudomonadati</taxon>
        <taxon>Pseudomonadota</taxon>
        <taxon>Gammaproteobacteria</taxon>
        <taxon>Enterobacterales</taxon>
        <taxon>Erwiniaceae</taxon>
        <taxon>Pantoea</taxon>
        <taxon>Pantoea agglomerans group</taxon>
    </lineage>
</organism>
<evidence type="ECO:0000313" key="2">
    <source>
        <dbReference type="EMBL" id="CAH6232350.1"/>
    </source>
</evidence>
<accession>A0AAN2FAZ1</accession>
<proteinExistence type="predicted"/>
<dbReference type="AlphaFoldDB" id="A0AAN2FAZ1"/>
<protein>
    <submittedName>
        <fullName evidence="2">Galactose ABC transporter substrate-binding protein</fullName>
    </submittedName>
</protein>
<keyword evidence="1" id="KW-0732">Signal</keyword>
<sequence length="49" mass="5436">MNKKVFTLTALVASMMFGATAHAADTRIGVTIYKYDDNSPFFSQVKYGQ</sequence>
<dbReference type="Proteomes" id="UP001158961">
    <property type="component" value="Chromosome"/>
</dbReference>
<evidence type="ECO:0000313" key="3">
    <source>
        <dbReference type="Proteomes" id="UP001158961"/>
    </source>
</evidence>